<dbReference type="Pfam" id="PF04006">
    <property type="entry name" value="Mpp10"/>
    <property type="match status" value="1"/>
</dbReference>
<evidence type="ECO:0000256" key="1">
    <source>
        <dbReference type="SAM" id="MobiDB-lite"/>
    </source>
</evidence>
<feature type="region of interest" description="Disordered" evidence="1">
    <location>
        <begin position="93"/>
        <end position="122"/>
    </location>
</feature>
<feature type="region of interest" description="Disordered" evidence="1">
    <location>
        <begin position="150"/>
        <end position="209"/>
    </location>
</feature>
<accession>A0A8J4XKP4</accession>
<protein>
    <submittedName>
        <fullName evidence="2">Uncharacterized protein</fullName>
    </submittedName>
</protein>
<reference evidence="2" key="1">
    <citation type="submission" date="2020-07" db="EMBL/GenBank/DDBJ databases">
        <title>The High-quality genome of the commercially important snow crab, Chionoecetes opilio.</title>
        <authorList>
            <person name="Jeong J.-H."/>
            <person name="Ryu S."/>
        </authorList>
    </citation>
    <scope>NUCLEOTIDE SEQUENCE</scope>
    <source>
        <strain evidence="2">MADBK_172401_WGS</strain>
        <tissue evidence="2">Digestive gland</tissue>
    </source>
</reference>
<dbReference type="GO" id="GO:0006364">
    <property type="term" value="P:rRNA processing"/>
    <property type="evidence" value="ECO:0007669"/>
    <property type="project" value="InterPro"/>
</dbReference>
<proteinExistence type="predicted"/>
<dbReference type="OrthoDB" id="445326at2759"/>
<gene>
    <name evidence="2" type="ORF">GWK47_002844</name>
</gene>
<name>A0A8J4XKP4_CHIOP</name>
<keyword evidence="3" id="KW-1185">Reference proteome</keyword>
<dbReference type="GO" id="GO:0005732">
    <property type="term" value="C:sno(s)RNA-containing ribonucleoprotein complex"/>
    <property type="evidence" value="ECO:0007669"/>
    <property type="project" value="InterPro"/>
</dbReference>
<dbReference type="AlphaFoldDB" id="A0A8J4XKP4"/>
<dbReference type="EMBL" id="JACEEZ010025238">
    <property type="protein sequence ID" value="KAG0703000.1"/>
    <property type="molecule type" value="Genomic_DNA"/>
</dbReference>
<dbReference type="Proteomes" id="UP000770661">
    <property type="component" value="Unassembled WGS sequence"/>
</dbReference>
<feature type="compositionally biased region" description="Acidic residues" evidence="1">
    <location>
        <begin position="154"/>
        <end position="166"/>
    </location>
</feature>
<organism evidence="2 3">
    <name type="scientific">Chionoecetes opilio</name>
    <name type="common">Atlantic snow crab</name>
    <name type="synonym">Cancer opilio</name>
    <dbReference type="NCBI Taxonomy" id="41210"/>
    <lineage>
        <taxon>Eukaryota</taxon>
        <taxon>Metazoa</taxon>
        <taxon>Ecdysozoa</taxon>
        <taxon>Arthropoda</taxon>
        <taxon>Crustacea</taxon>
        <taxon>Multicrustacea</taxon>
        <taxon>Malacostraca</taxon>
        <taxon>Eumalacostraca</taxon>
        <taxon>Eucarida</taxon>
        <taxon>Decapoda</taxon>
        <taxon>Pleocyemata</taxon>
        <taxon>Brachyura</taxon>
        <taxon>Eubrachyura</taxon>
        <taxon>Majoidea</taxon>
        <taxon>Majidae</taxon>
        <taxon>Chionoecetes</taxon>
    </lineage>
</organism>
<evidence type="ECO:0000313" key="2">
    <source>
        <dbReference type="EMBL" id="KAG0703000.1"/>
    </source>
</evidence>
<evidence type="ECO:0000313" key="3">
    <source>
        <dbReference type="Proteomes" id="UP000770661"/>
    </source>
</evidence>
<dbReference type="InterPro" id="IPR012173">
    <property type="entry name" value="Mpp10"/>
</dbReference>
<sequence length="283" mass="31850">MEQTEAVYNILKEEEDRHGLPAPPSTLPHLHTDGLDAEQVWQLVELQNKALLAASEDLEGLENTNLCFMVARLSSLAKHDKLFLADELLAEDEGIGGSPLGSADMDSNNEEEEMANNKNVNFNNEELDEEMSEDNSELFEKPVDFKDSGLNDVFADDSDDEEDNFDDFISKEGMESDDSEEEGNKRKNGNNAKIIQKSEAKQENVKDSQKFSKTEIDTKFFNLRESEWVADHDAIGVNYSGDDEEIDLMADMSDGSEGEGNHCVVRIKKLTDLHELMCRQTQF</sequence>
<dbReference type="GO" id="GO:0034457">
    <property type="term" value="C:Mpp10 complex"/>
    <property type="evidence" value="ECO:0007669"/>
    <property type="project" value="InterPro"/>
</dbReference>
<comment type="caution">
    <text evidence="2">The sequence shown here is derived from an EMBL/GenBank/DDBJ whole genome shotgun (WGS) entry which is preliminary data.</text>
</comment>
<feature type="compositionally biased region" description="Basic and acidic residues" evidence="1">
    <location>
        <begin position="196"/>
        <end position="209"/>
    </location>
</feature>